<evidence type="ECO:0000256" key="2">
    <source>
        <dbReference type="ARBA" id="ARBA00008779"/>
    </source>
</evidence>
<dbReference type="CDD" id="cd16144">
    <property type="entry name" value="ARS_like"/>
    <property type="match status" value="1"/>
</dbReference>
<proteinExistence type="inferred from homology"/>
<evidence type="ECO:0000256" key="5">
    <source>
        <dbReference type="ARBA" id="ARBA00022801"/>
    </source>
</evidence>
<evidence type="ECO:0000256" key="3">
    <source>
        <dbReference type="ARBA" id="ARBA00022723"/>
    </source>
</evidence>
<keyword evidence="6" id="KW-0106">Calcium</keyword>
<name>A0ABU1AJ26_9BACT</name>
<dbReference type="PANTHER" id="PTHR42693:SF42">
    <property type="entry name" value="ARYLSULFATASE G"/>
    <property type="match status" value="1"/>
</dbReference>
<dbReference type="PANTHER" id="PTHR42693">
    <property type="entry name" value="ARYLSULFATASE FAMILY MEMBER"/>
    <property type="match status" value="1"/>
</dbReference>
<keyword evidence="9" id="KW-1185">Reference proteome</keyword>
<feature type="domain" description="Sulfatase N-terminal" evidence="7">
    <location>
        <begin position="4"/>
        <end position="347"/>
    </location>
</feature>
<evidence type="ECO:0000256" key="1">
    <source>
        <dbReference type="ARBA" id="ARBA00001913"/>
    </source>
</evidence>
<dbReference type="EMBL" id="JARXIC010000006">
    <property type="protein sequence ID" value="MDQ8193870.1"/>
    <property type="molecule type" value="Genomic_DNA"/>
</dbReference>
<comment type="similarity">
    <text evidence="2">Belongs to the sulfatase family.</text>
</comment>
<dbReference type="Proteomes" id="UP001243717">
    <property type="component" value="Unassembled WGS sequence"/>
</dbReference>
<evidence type="ECO:0000259" key="7">
    <source>
        <dbReference type="Pfam" id="PF00884"/>
    </source>
</evidence>
<dbReference type="Gene3D" id="3.40.720.10">
    <property type="entry name" value="Alkaline Phosphatase, subunit A"/>
    <property type="match status" value="1"/>
</dbReference>
<protein>
    <submittedName>
        <fullName evidence="8">Sulfatase</fullName>
    </submittedName>
</protein>
<reference evidence="8 9" key="1">
    <citation type="submission" date="2023-04" db="EMBL/GenBank/DDBJ databases">
        <title>A novel bacteria isolated from coastal sediment.</title>
        <authorList>
            <person name="Liu X.-J."/>
            <person name="Du Z.-J."/>
        </authorList>
    </citation>
    <scope>NUCLEOTIDE SEQUENCE [LARGE SCALE GENOMIC DNA]</scope>
    <source>
        <strain evidence="8 9">SDUM461004</strain>
    </source>
</reference>
<dbReference type="InterPro" id="IPR050738">
    <property type="entry name" value="Sulfatase"/>
</dbReference>
<comment type="cofactor">
    <cofactor evidence="1">
        <name>Ca(2+)</name>
        <dbReference type="ChEBI" id="CHEBI:29108"/>
    </cofactor>
</comment>
<dbReference type="InterPro" id="IPR017850">
    <property type="entry name" value="Alkaline_phosphatase_core_sf"/>
</dbReference>
<dbReference type="Gene3D" id="3.30.1120.10">
    <property type="match status" value="1"/>
</dbReference>
<dbReference type="Pfam" id="PF00884">
    <property type="entry name" value="Sulfatase"/>
    <property type="match status" value="1"/>
</dbReference>
<evidence type="ECO:0000256" key="4">
    <source>
        <dbReference type="ARBA" id="ARBA00022729"/>
    </source>
</evidence>
<accession>A0ABU1AJ26</accession>
<keyword evidence="3" id="KW-0479">Metal-binding</keyword>
<organism evidence="8 9">
    <name type="scientific">Thalassobacterium sedimentorum</name>
    <dbReference type="NCBI Taxonomy" id="3041258"/>
    <lineage>
        <taxon>Bacteria</taxon>
        <taxon>Pseudomonadati</taxon>
        <taxon>Verrucomicrobiota</taxon>
        <taxon>Opitutia</taxon>
        <taxon>Puniceicoccales</taxon>
        <taxon>Coraliomargaritaceae</taxon>
        <taxon>Thalassobacterium</taxon>
    </lineage>
</organism>
<evidence type="ECO:0000313" key="8">
    <source>
        <dbReference type="EMBL" id="MDQ8193870.1"/>
    </source>
</evidence>
<keyword evidence="4" id="KW-0732">Signal</keyword>
<dbReference type="InterPro" id="IPR000917">
    <property type="entry name" value="Sulfatase_N"/>
</dbReference>
<keyword evidence="5" id="KW-0378">Hydrolase</keyword>
<dbReference type="RefSeq" id="WP_308984357.1">
    <property type="nucleotide sequence ID" value="NZ_JARXIC010000006.1"/>
</dbReference>
<sequence length="473" mass="52930">MAQPNIIFLLIDDLGCRDLGCFGSSFYETPNLDRMASEGIRFENAYASAPVCSPTRASILSGQYPARVGVTHYIGGQDTGRLASVPYLHYLPLEQKSIATALKAGGYQTWHLGKWHLGDEDFYPEQHGFDCNIGGCHAGHPNNGYFAPWKLPTLEEAPTGTYLTDHLTDQAINLIHNRGDKPFFLNFWHYAVHTPIQAPEHLIKKYQAKAKRLQLDQVNPIIEGEPFPCLHKSDQHITRRVLQSDPAYAAMIENLDTNIGRLLDALEQEGLTEDTLIVMTSDNGGLSTAEGAPTCNAPMSEGKGWAYEGGVRVCQLARWPGRIPAGSLNHENVTSTDLYPTFLEAAQLPLIPEQHVDGISLLDAMTMNKAIPERPIFWHFPHYGNQGDSPSASVLEGEWKLIQHFENSELELYNLEDDVSEAKNIADQKPEIVNRLYHKLRTWQSEVEAKIPEANSEWAQRLKYPKIENNAHI</sequence>
<evidence type="ECO:0000313" key="9">
    <source>
        <dbReference type="Proteomes" id="UP001243717"/>
    </source>
</evidence>
<gene>
    <name evidence="8" type="ORF">QEH59_05510</name>
</gene>
<comment type="caution">
    <text evidence="8">The sequence shown here is derived from an EMBL/GenBank/DDBJ whole genome shotgun (WGS) entry which is preliminary data.</text>
</comment>
<dbReference type="SUPFAM" id="SSF53649">
    <property type="entry name" value="Alkaline phosphatase-like"/>
    <property type="match status" value="1"/>
</dbReference>
<evidence type="ECO:0000256" key="6">
    <source>
        <dbReference type="ARBA" id="ARBA00022837"/>
    </source>
</evidence>